<dbReference type="EMBL" id="MGHL01000001">
    <property type="protein sequence ID" value="OGM70902.1"/>
    <property type="molecule type" value="Genomic_DNA"/>
</dbReference>
<organism evidence="1 2">
    <name type="scientific">Candidatus Woesebacteria bacterium RIFCSPLOWO2_01_FULL_44_14</name>
    <dbReference type="NCBI Taxonomy" id="1802525"/>
    <lineage>
        <taxon>Bacteria</taxon>
        <taxon>Candidatus Woeseibacteriota</taxon>
    </lineage>
</organism>
<gene>
    <name evidence="1" type="ORF">A2975_01340</name>
</gene>
<accession>A0A1F8C3N5</accession>
<name>A0A1F8C3N5_9BACT</name>
<comment type="caution">
    <text evidence="1">The sequence shown here is derived from an EMBL/GenBank/DDBJ whole genome shotgun (WGS) entry which is preliminary data.</text>
</comment>
<reference evidence="1 2" key="1">
    <citation type="journal article" date="2016" name="Nat. Commun.">
        <title>Thousands of microbial genomes shed light on interconnected biogeochemical processes in an aquifer system.</title>
        <authorList>
            <person name="Anantharaman K."/>
            <person name="Brown C.T."/>
            <person name="Hug L.A."/>
            <person name="Sharon I."/>
            <person name="Castelle C.J."/>
            <person name="Probst A.J."/>
            <person name="Thomas B.C."/>
            <person name="Singh A."/>
            <person name="Wilkins M.J."/>
            <person name="Karaoz U."/>
            <person name="Brodie E.L."/>
            <person name="Williams K.H."/>
            <person name="Hubbard S.S."/>
            <person name="Banfield J.F."/>
        </authorList>
    </citation>
    <scope>NUCLEOTIDE SEQUENCE [LARGE SCALE GENOMIC DNA]</scope>
</reference>
<evidence type="ECO:0000313" key="1">
    <source>
        <dbReference type="EMBL" id="OGM70902.1"/>
    </source>
</evidence>
<evidence type="ECO:0000313" key="2">
    <source>
        <dbReference type="Proteomes" id="UP000178429"/>
    </source>
</evidence>
<proteinExistence type="predicted"/>
<protein>
    <submittedName>
        <fullName evidence="1">Uncharacterized protein</fullName>
    </submittedName>
</protein>
<dbReference type="AlphaFoldDB" id="A0A1F8C3N5"/>
<sequence>MDVDKTFVASASLRNWVSTSKEINRKLVEMGLTQGEINRRVTALKDEVEKKGLLVLKDEEEPPTGLEIPAR</sequence>
<dbReference type="Proteomes" id="UP000178429">
    <property type="component" value="Unassembled WGS sequence"/>
</dbReference>